<keyword evidence="4" id="KW-1185">Reference proteome</keyword>
<dbReference type="Gene3D" id="1.25.40.20">
    <property type="entry name" value="Ankyrin repeat-containing domain"/>
    <property type="match status" value="1"/>
</dbReference>
<dbReference type="PANTHER" id="PTHR24173:SF40">
    <property type="entry name" value="AGAP006757-PA"/>
    <property type="match status" value="1"/>
</dbReference>
<dbReference type="PRINTS" id="PR01415">
    <property type="entry name" value="ANKYRIN"/>
</dbReference>
<dbReference type="Pfam" id="PF12796">
    <property type="entry name" value="Ank_2"/>
    <property type="match status" value="1"/>
</dbReference>
<evidence type="ECO:0000256" key="2">
    <source>
        <dbReference type="ARBA" id="ARBA00023043"/>
    </source>
</evidence>
<reference evidence="5" key="1">
    <citation type="submission" date="2016-11" db="UniProtKB">
        <authorList>
            <consortium name="WormBaseParasite"/>
        </authorList>
    </citation>
    <scope>IDENTIFICATION</scope>
</reference>
<dbReference type="AlphaFoldDB" id="A0A1I7WS06"/>
<keyword evidence="2 3" id="KW-0040">ANK repeat</keyword>
<dbReference type="InterPro" id="IPR002110">
    <property type="entry name" value="Ankyrin_rpt"/>
</dbReference>
<evidence type="ECO:0000313" key="5">
    <source>
        <dbReference type="WBParaSite" id="Hba_07967"/>
    </source>
</evidence>
<organism evidence="4 5">
    <name type="scientific">Heterorhabditis bacteriophora</name>
    <name type="common">Entomopathogenic nematode worm</name>
    <dbReference type="NCBI Taxonomy" id="37862"/>
    <lineage>
        <taxon>Eukaryota</taxon>
        <taxon>Metazoa</taxon>
        <taxon>Ecdysozoa</taxon>
        <taxon>Nematoda</taxon>
        <taxon>Chromadorea</taxon>
        <taxon>Rhabditida</taxon>
        <taxon>Rhabditina</taxon>
        <taxon>Rhabditomorpha</taxon>
        <taxon>Strongyloidea</taxon>
        <taxon>Heterorhabditidae</taxon>
        <taxon>Heterorhabditis</taxon>
    </lineage>
</organism>
<dbReference type="PROSITE" id="PS50088">
    <property type="entry name" value="ANK_REPEAT"/>
    <property type="match status" value="2"/>
</dbReference>
<evidence type="ECO:0000313" key="4">
    <source>
        <dbReference type="Proteomes" id="UP000095283"/>
    </source>
</evidence>
<accession>A0A1I7WS06</accession>
<dbReference type="SMART" id="SM00248">
    <property type="entry name" value="ANK"/>
    <property type="match status" value="2"/>
</dbReference>
<proteinExistence type="predicted"/>
<dbReference type="Proteomes" id="UP000095283">
    <property type="component" value="Unplaced"/>
</dbReference>
<dbReference type="WBParaSite" id="Hba_07967">
    <property type="protein sequence ID" value="Hba_07967"/>
    <property type="gene ID" value="Hba_07967"/>
</dbReference>
<dbReference type="PANTHER" id="PTHR24173">
    <property type="entry name" value="ANKYRIN REPEAT CONTAINING"/>
    <property type="match status" value="1"/>
</dbReference>
<dbReference type="PROSITE" id="PS50297">
    <property type="entry name" value="ANK_REP_REGION"/>
    <property type="match status" value="2"/>
</dbReference>
<feature type="repeat" description="ANK" evidence="3">
    <location>
        <begin position="43"/>
        <end position="75"/>
    </location>
</feature>
<dbReference type="InterPro" id="IPR036770">
    <property type="entry name" value="Ankyrin_rpt-contain_sf"/>
</dbReference>
<evidence type="ECO:0000256" key="3">
    <source>
        <dbReference type="PROSITE-ProRule" id="PRU00023"/>
    </source>
</evidence>
<dbReference type="SUPFAM" id="SSF48403">
    <property type="entry name" value="Ankyrin repeat"/>
    <property type="match status" value="1"/>
</dbReference>
<sequence length="217" mass="24115">MDINIPRVKPPQNLLEFCIKGDIRAIDDESKKEGVNPNMQDQEGNTPLILATQAGYTSIVELLLERFPTLNIDQVNNIGQSALMKAAIQGRISCARVLLRAGADPNLRDFSRGFCALEWAEYVGRTECMHMIAHYMLQPIKPKKKTCVAIFEDLQKLTAVATVPLLGDSADSVVPHPRPRVGSAPIPRLEITVAPEQVRKHSYGYQTSKRRPHSSMS</sequence>
<keyword evidence="1" id="KW-0677">Repeat</keyword>
<protein>
    <submittedName>
        <fullName evidence="5">ANK_REP_REGION domain-containing protein</fullName>
    </submittedName>
</protein>
<feature type="repeat" description="ANK" evidence="3">
    <location>
        <begin position="78"/>
        <end position="110"/>
    </location>
</feature>
<name>A0A1I7WS06_HETBA</name>
<evidence type="ECO:0000256" key="1">
    <source>
        <dbReference type="ARBA" id="ARBA00022737"/>
    </source>
</evidence>